<reference evidence="2" key="1">
    <citation type="submission" date="2021-11" db="EMBL/GenBank/DDBJ databases">
        <title>Streptomyces corallinus and Kineosporia corallina sp. nov., two new coral-derived marine actinobacteria.</title>
        <authorList>
            <person name="Buangrab K."/>
            <person name="Sutthacheep M."/>
            <person name="Yeemin T."/>
            <person name="Harunari E."/>
            <person name="Igarashi Y."/>
            <person name="Sripreechasak P."/>
            <person name="Kanchanasin P."/>
            <person name="Tanasupawat S."/>
            <person name="Phongsopitanun W."/>
        </authorList>
    </citation>
    <scope>NUCLEOTIDE SEQUENCE</scope>
    <source>
        <strain evidence="2">JCM 31032</strain>
    </source>
</reference>
<name>A0A9X1NDD9_9ACTN</name>
<keyword evidence="1" id="KW-1133">Transmembrane helix</keyword>
<feature type="transmembrane region" description="Helical" evidence="1">
    <location>
        <begin position="393"/>
        <end position="414"/>
    </location>
</feature>
<keyword evidence="1" id="KW-0812">Transmembrane</keyword>
<feature type="transmembrane region" description="Helical" evidence="1">
    <location>
        <begin position="421"/>
        <end position="440"/>
    </location>
</feature>
<feature type="transmembrane region" description="Helical" evidence="1">
    <location>
        <begin position="446"/>
        <end position="467"/>
    </location>
</feature>
<feature type="transmembrane region" description="Helical" evidence="1">
    <location>
        <begin position="479"/>
        <end position="499"/>
    </location>
</feature>
<dbReference type="RefSeq" id="WP_231441880.1">
    <property type="nucleotide sequence ID" value="NZ_JAJOMB010000006.1"/>
</dbReference>
<accession>A0A9X1NDD9</accession>
<gene>
    <name evidence="2" type="ORF">LR394_14165</name>
</gene>
<keyword evidence="1" id="KW-0472">Membrane</keyword>
<evidence type="ECO:0000313" key="3">
    <source>
        <dbReference type="Proteomes" id="UP001138997"/>
    </source>
</evidence>
<proteinExistence type="predicted"/>
<keyword evidence="3" id="KW-1185">Reference proteome</keyword>
<dbReference type="AlphaFoldDB" id="A0A9X1NDD9"/>
<dbReference type="EMBL" id="JAJOMB010000006">
    <property type="protein sequence ID" value="MCD5312053.1"/>
    <property type="molecule type" value="Genomic_DNA"/>
</dbReference>
<evidence type="ECO:0000256" key="1">
    <source>
        <dbReference type="SAM" id="Phobius"/>
    </source>
</evidence>
<protein>
    <submittedName>
        <fullName evidence="2">Uncharacterized protein</fullName>
    </submittedName>
</protein>
<sequence>MSMPLETLEAVPGRVVVLDLQGTSAEAATARAREILADRAGGDLARMVVLDSAAALFAHHETYQELRGSQRIATLLCVAVGPHGDPDDPTESRFKVPATIGAGDGSAAVLWVGDPAGVRWRPLASSAALTRPDQDGRAGLGQLIDLLSVEAIYDRVAALSRDVRGGVASPGLQLAGGDADPALGLSALATVLETVSRPGSYAQSDRPHARDFLAAVLGPDTASTPDWPRLAVRGAALAETEAAARSAGEQAIEAMALVRGMSLPISGPGLVRAAGEQVAEAGERLAELQALTGHLTRVVGPAEQQAAAGRTGLRPPPPSVAGRTALGRSVGALVDGLLADGCSLADAQEQLSLLESKLRPPTPKEYQNRMARLCPPALIDRLVRPPAFPTPQWWLPLGGLAAMALAAIGGTVWLLPALAVLVLWIAAAAVAWSTPGIALWDRVAGIAVADGAAVLGLAAGIGLANLLAGRLDSGQQVMLGLAGLLAGALLIPLVVLLSWQQRAAIWQEEVPEERGPGAVDGLKGLIAGMVGEWSRTPARDEAGDALRCGRATLDGLLNAIADQPAPPPNHVQSEPGQAAFTQQVIHHQFLDVQRRLLSRRWAELTSLPPIEHQRLAREALHEKLSQWQERLSSHDPLGPLDFAVTTDPVPAPPEPDVGDYLSRTTAAPADGDMWQLTAPADLAVLDLAPERMQVARFAPSAFRKAADQLPPGVTWSEGNLRAGALRLIPVRPEFVVKLWGQA</sequence>
<organism evidence="2 3">
    <name type="scientific">Kineosporia babensis</name>
    <dbReference type="NCBI Taxonomy" id="499548"/>
    <lineage>
        <taxon>Bacteria</taxon>
        <taxon>Bacillati</taxon>
        <taxon>Actinomycetota</taxon>
        <taxon>Actinomycetes</taxon>
        <taxon>Kineosporiales</taxon>
        <taxon>Kineosporiaceae</taxon>
        <taxon>Kineosporia</taxon>
    </lineage>
</organism>
<comment type="caution">
    <text evidence="2">The sequence shown here is derived from an EMBL/GenBank/DDBJ whole genome shotgun (WGS) entry which is preliminary data.</text>
</comment>
<dbReference type="Proteomes" id="UP001138997">
    <property type="component" value="Unassembled WGS sequence"/>
</dbReference>
<evidence type="ECO:0000313" key="2">
    <source>
        <dbReference type="EMBL" id="MCD5312053.1"/>
    </source>
</evidence>